<sequence length="105" mass="10529">MECEEDEEDTSGGELMLDPPAHGGGMHLADSVAASRSAAAAAASTAAAAVNSFAAFQNSDLFSSFSNNANLLSSYPMGLPGMRAAATAANNHMSFAAATVGFILV</sequence>
<evidence type="ECO:0000256" key="1">
    <source>
        <dbReference type="SAM" id="MobiDB-lite"/>
    </source>
</evidence>
<name>A0A915E3M5_9BILA</name>
<protein>
    <submittedName>
        <fullName evidence="3">Uncharacterized protein</fullName>
    </submittedName>
</protein>
<dbReference type="WBParaSite" id="jg26356">
    <property type="protein sequence ID" value="jg26356"/>
    <property type="gene ID" value="jg26356"/>
</dbReference>
<reference evidence="3" key="1">
    <citation type="submission" date="2022-11" db="UniProtKB">
        <authorList>
            <consortium name="WormBaseParasite"/>
        </authorList>
    </citation>
    <scope>IDENTIFICATION</scope>
</reference>
<feature type="compositionally biased region" description="Acidic residues" evidence="1">
    <location>
        <begin position="1"/>
        <end position="11"/>
    </location>
</feature>
<keyword evidence="2" id="KW-1185">Reference proteome</keyword>
<organism evidence="2 3">
    <name type="scientific">Ditylenchus dipsaci</name>
    <dbReference type="NCBI Taxonomy" id="166011"/>
    <lineage>
        <taxon>Eukaryota</taxon>
        <taxon>Metazoa</taxon>
        <taxon>Ecdysozoa</taxon>
        <taxon>Nematoda</taxon>
        <taxon>Chromadorea</taxon>
        <taxon>Rhabditida</taxon>
        <taxon>Tylenchina</taxon>
        <taxon>Tylenchomorpha</taxon>
        <taxon>Sphaerularioidea</taxon>
        <taxon>Anguinidae</taxon>
        <taxon>Anguininae</taxon>
        <taxon>Ditylenchus</taxon>
    </lineage>
</organism>
<evidence type="ECO:0000313" key="2">
    <source>
        <dbReference type="Proteomes" id="UP000887574"/>
    </source>
</evidence>
<accession>A0A915E3M5</accession>
<proteinExistence type="predicted"/>
<evidence type="ECO:0000313" key="3">
    <source>
        <dbReference type="WBParaSite" id="jg26356"/>
    </source>
</evidence>
<dbReference type="AlphaFoldDB" id="A0A915E3M5"/>
<dbReference type="Proteomes" id="UP000887574">
    <property type="component" value="Unplaced"/>
</dbReference>
<feature type="region of interest" description="Disordered" evidence="1">
    <location>
        <begin position="1"/>
        <end position="23"/>
    </location>
</feature>